<feature type="binding site" evidence="2">
    <location>
        <position position="44"/>
    </location>
    <ligand>
        <name>ATP</name>
        <dbReference type="ChEBI" id="CHEBI:30616"/>
    </ligand>
</feature>
<evidence type="ECO:0000313" key="5">
    <source>
        <dbReference type="Proteomes" id="UP000177025"/>
    </source>
</evidence>
<organism evidence="4 5">
    <name type="scientific">candidate division WOR-3 bacterium RBG_13_43_14</name>
    <dbReference type="NCBI Taxonomy" id="1802590"/>
    <lineage>
        <taxon>Bacteria</taxon>
        <taxon>Bacteria division WOR-3</taxon>
    </lineage>
</organism>
<keyword evidence="2" id="KW-0547">Nucleotide-binding</keyword>
<dbReference type="GO" id="GO:0008033">
    <property type="term" value="P:tRNA processing"/>
    <property type="evidence" value="ECO:0007669"/>
    <property type="project" value="InterPro"/>
</dbReference>
<dbReference type="PANTHER" id="PTHR43686:SF1">
    <property type="entry name" value="AMINOTRAN_5 DOMAIN-CONTAINING PROTEIN"/>
    <property type="match status" value="1"/>
</dbReference>
<dbReference type="Gene3D" id="3.40.50.620">
    <property type="entry name" value="HUPs"/>
    <property type="match status" value="1"/>
</dbReference>
<dbReference type="PANTHER" id="PTHR43686">
    <property type="entry name" value="SULFURTRANSFERASE-RELATED"/>
    <property type="match status" value="1"/>
</dbReference>
<keyword evidence="2" id="KW-0067">ATP-binding</keyword>
<proteinExistence type="predicted"/>
<dbReference type="PIRSF" id="PIRSF004976">
    <property type="entry name" value="ATPase_YdaO"/>
    <property type="match status" value="1"/>
</dbReference>
<name>A0A1F4UE97_UNCW3</name>
<comment type="caution">
    <text evidence="4">The sequence shown here is derived from an EMBL/GenBank/DDBJ whole genome shotgun (WGS) entry which is preliminary data.</text>
</comment>
<dbReference type="AlphaFoldDB" id="A0A1F4UE97"/>
<reference evidence="4 5" key="1">
    <citation type="journal article" date="2016" name="Nat. Commun.">
        <title>Thousands of microbial genomes shed light on interconnected biogeochemical processes in an aquifer system.</title>
        <authorList>
            <person name="Anantharaman K."/>
            <person name="Brown C.T."/>
            <person name="Hug L.A."/>
            <person name="Sharon I."/>
            <person name="Castelle C.J."/>
            <person name="Probst A.J."/>
            <person name="Thomas B.C."/>
            <person name="Singh A."/>
            <person name="Wilkins M.J."/>
            <person name="Karaoz U."/>
            <person name="Brodie E.L."/>
            <person name="Williams K.H."/>
            <person name="Hubbard S.S."/>
            <person name="Banfield J.F."/>
        </authorList>
    </citation>
    <scope>NUCLEOTIDE SEQUENCE [LARGE SCALE GENOMIC DNA]</scope>
</reference>
<dbReference type="SUPFAM" id="SSF52402">
    <property type="entry name" value="Adenine nucleotide alpha hydrolases-like"/>
    <property type="match status" value="1"/>
</dbReference>
<feature type="binding site" evidence="2">
    <location>
        <position position="137"/>
    </location>
    <ligand>
        <name>ATP</name>
        <dbReference type="ChEBI" id="CHEBI:30616"/>
    </ligand>
</feature>
<dbReference type="InterPro" id="IPR011063">
    <property type="entry name" value="TilS/TtcA_N"/>
</dbReference>
<dbReference type="GO" id="GO:0016740">
    <property type="term" value="F:transferase activity"/>
    <property type="evidence" value="ECO:0007669"/>
    <property type="project" value="UniProtKB-KW"/>
</dbReference>
<dbReference type="GO" id="GO:0005524">
    <property type="term" value="F:ATP binding"/>
    <property type="evidence" value="ECO:0007669"/>
    <property type="project" value="UniProtKB-KW"/>
</dbReference>
<evidence type="ECO:0000256" key="1">
    <source>
        <dbReference type="ARBA" id="ARBA00022679"/>
    </source>
</evidence>
<sequence>MSNIRFNRRRLLSNSLSLIRQTIEKYQLLNEHSRFIIGLSGGLDSMVLALLIKEYNLHFNQNWDIRLLHIDHGFSQSDINGLKNFAVEIGFPLKTIKTNIARSVARAKDKCWRCSWKRRKLLLENAEKYNIFNIALGHHQNDVVEALLLKMFFNSDISTLVPKQSVIHGRFYFIRPLYSFTRERIEKIGQAYNITAIIKQCPYRQDSKRTMVRDLLEQLGQYNPQVVSSIFKSLGNIKTSYLP</sequence>
<protein>
    <recommendedName>
        <fullName evidence="3">tRNA(Ile)-lysidine/2-thiocytidine synthase N-terminal domain-containing protein</fullName>
    </recommendedName>
</protein>
<evidence type="ECO:0000313" key="4">
    <source>
        <dbReference type="EMBL" id="OGC43140.1"/>
    </source>
</evidence>
<keyword evidence="1" id="KW-0808">Transferase</keyword>
<feature type="binding site" evidence="2">
    <location>
        <position position="142"/>
    </location>
    <ligand>
        <name>ATP</name>
        <dbReference type="ChEBI" id="CHEBI:30616"/>
    </ligand>
</feature>
<dbReference type="InterPro" id="IPR014729">
    <property type="entry name" value="Rossmann-like_a/b/a_fold"/>
</dbReference>
<feature type="binding site" evidence="2">
    <location>
        <begin position="38"/>
        <end position="40"/>
    </location>
    <ligand>
        <name>ATP</name>
        <dbReference type="ChEBI" id="CHEBI:30616"/>
    </ligand>
</feature>
<dbReference type="EMBL" id="MEUM01000035">
    <property type="protein sequence ID" value="OGC43140.1"/>
    <property type="molecule type" value="Genomic_DNA"/>
</dbReference>
<dbReference type="InterPro" id="IPR035107">
    <property type="entry name" value="tRNA_thiolation_TtcA_Ctu1"/>
</dbReference>
<dbReference type="Proteomes" id="UP000177025">
    <property type="component" value="Unassembled WGS sequence"/>
</dbReference>
<gene>
    <name evidence="4" type="ORF">A2Y85_01285</name>
</gene>
<feature type="binding site" evidence="2">
    <location>
        <position position="70"/>
    </location>
    <ligand>
        <name>ATP</name>
        <dbReference type="ChEBI" id="CHEBI:30616"/>
    </ligand>
</feature>
<evidence type="ECO:0000256" key="2">
    <source>
        <dbReference type="PIRSR" id="PIRSR004976-51"/>
    </source>
</evidence>
<dbReference type="Pfam" id="PF01171">
    <property type="entry name" value="ATP_bind_3"/>
    <property type="match status" value="1"/>
</dbReference>
<feature type="domain" description="tRNA(Ile)-lysidine/2-thiocytidine synthase N-terminal" evidence="3">
    <location>
        <begin position="35"/>
        <end position="213"/>
    </location>
</feature>
<accession>A0A1F4UE97</accession>
<evidence type="ECO:0000259" key="3">
    <source>
        <dbReference type="Pfam" id="PF01171"/>
    </source>
</evidence>